<evidence type="ECO:0000256" key="10">
    <source>
        <dbReference type="SAM" id="Coils"/>
    </source>
</evidence>
<dbReference type="NCBIfam" id="NF004044">
    <property type="entry name" value="PRK05561.1"/>
    <property type="match status" value="1"/>
</dbReference>
<protein>
    <recommendedName>
        <fullName evidence="8">DNA gyrase subunit A</fullName>
        <ecNumber evidence="8">5.6.2.2</ecNumber>
    </recommendedName>
</protein>
<dbReference type="OrthoDB" id="9806486at2"/>
<dbReference type="Proteomes" id="UP000009072">
    <property type="component" value="Chromosome"/>
</dbReference>
<dbReference type="Gene3D" id="2.120.10.90">
    <property type="entry name" value="DNA gyrase/topoisomerase IV, subunit A, C-terminal"/>
    <property type="match status" value="1"/>
</dbReference>
<feature type="region of interest" description="Disordered" evidence="11">
    <location>
        <begin position="901"/>
        <end position="920"/>
    </location>
</feature>
<comment type="function">
    <text evidence="8">A type II topoisomerase that negatively supercoils closed circular double-stranded (ds) DNA in an ATP-dependent manner to modulate DNA topology and maintain chromosomes in an underwound state. Negative supercoiling favors strand separation, and DNA replication, transcription, recombination and repair, all of which involve strand separation. Also able to catalyze the interconversion of other topological isomers of dsDNA rings, including catenanes and knotted rings. Type II topoisomerases break and join 2 DNA strands simultaneously in an ATP-dependent manner.</text>
</comment>
<comment type="similarity">
    <text evidence="2 8">Belongs to the type II topoisomerase GyrA/ParC subunit family.</text>
</comment>
<dbReference type="GO" id="GO:0005694">
    <property type="term" value="C:chromosome"/>
    <property type="evidence" value="ECO:0007669"/>
    <property type="project" value="InterPro"/>
</dbReference>
<evidence type="ECO:0000256" key="6">
    <source>
        <dbReference type="ARBA" id="ARBA00023125"/>
    </source>
</evidence>
<dbReference type="GO" id="GO:0006265">
    <property type="term" value="P:DNA topological change"/>
    <property type="evidence" value="ECO:0007669"/>
    <property type="project" value="UniProtKB-UniRule"/>
</dbReference>
<comment type="subcellular location">
    <subcellularLocation>
        <location evidence="8">Cytoplasm</location>
    </subcellularLocation>
</comment>
<dbReference type="EMBL" id="AE017308">
    <property type="protein sequence ID" value="AAT27980.1"/>
    <property type="molecule type" value="Genomic_DNA"/>
</dbReference>
<feature type="compositionally biased region" description="Basic and acidic residues" evidence="11">
    <location>
        <begin position="13"/>
        <end position="23"/>
    </location>
</feature>
<dbReference type="SUPFAM" id="SSF101904">
    <property type="entry name" value="GyrA/ParC C-terminal domain-like"/>
    <property type="match status" value="1"/>
</dbReference>
<feature type="compositionally biased region" description="Acidic residues" evidence="11">
    <location>
        <begin position="906"/>
        <end position="920"/>
    </location>
</feature>
<dbReference type="NCBIfam" id="TIGR01063">
    <property type="entry name" value="gyrA"/>
    <property type="match status" value="1"/>
</dbReference>
<dbReference type="NCBIfam" id="NF004043">
    <property type="entry name" value="PRK05560.1"/>
    <property type="match status" value="1"/>
</dbReference>
<dbReference type="EC" id="5.6.2.2" evidence="8"/>
<evidence type="ECO:0000256" key="8">
    <source>
        <dbReference type="HAMAP-Rule" id="MF_01897"/>
    </source>
</evidence>
<dbReference type="FunFam" id="3.30.1360.40:FF:000002">
    <property type="entry name" value="DNA gyrase subunit A"/>
    <property type="match status" value="1"/>
</dbReference>
<dbReference type="InterPro" id="IPR013758">
    <property type="entry name" value="Topo_IIA_A/C_ab"/>
</dbReference>
<dbReference type="InterPro" id="IPR006691">
    <property type="entry name" value="GyrA/parC_rep"/>
</dbReference>
<feature type="compositionally biased region" description="Acidic residues" evidence="11">
    <location>
        <begin position="1"/>
        <end position="12"/>
    </location>
</feature>
<evidence type="ECO:0000256" key="11">
    <source>
        <dbReference type="SAM" id="MobiDB-lite"/>
    </source>
</evidence>
<comment type="subunit">
    <text evidence="8">Heterotetramer, composed of two GyrA and two GyrB chains. In the heterotetramer, GyrA contains the active site tyrosine that forms a transient covalent intermediate with DNA, while GyrB binds cofactors and catalyzes ATP hydrolysis.</text>
</comment>
<dbReference type="KEGG" id="mmo:MMOB4940"/>
<dbReference type="InterPro" id="IPR005743">
    <property type="entry name" value="GyrA"/>
</dbReference>
<evidence type="ECO:0000256" key="4">
    <source>
        <dbReference type="ARBA" id="ARBA00022840"/>
    </source>
</evidence>
<gene>
    <name evidence="8 13" type="primary">gyrA</name>
    <name evidence="13" type="ordered locus">MMOB4940</name>
</gene>
<dbReference type="PANTHER" id="PTHR43493:SF5">
    <property type="entry name" value="DNA GYRASE SUBUNIT A, CHLOROPLASTIC_MITOCHONDRIAL"/>
    <property type="match status" value="1"/>
</dbReference>
<dbReference type="Pfam" id="PF00521">
    <property type="entry name" value="DNA_topoisoIV"/>
    <property type="match status" value="1"/>
</dbReference>
<dbReference type="RefSeq" id="WP_011265014.1">
    <property type="nucleotide sequence ID" value="NC_006908.1"/>
</dbReference>
<dbReference type="HAMAP" id="MF_01897">
    <property type="entry name" value="GyrA"/>
    <property type="match status" value="1"/>
</dbReference>
<dbReference type="eggNOG" id="COG0188">
    <property type="taxonomic scope" value="Bacteria"/>
</dbReference>
<feature type="domain" description="Topo IIA-type catalytic" evidence="12">
    <location>
        <begin position="102"/>
        <end position="567"/>
    </location>
</feature>
<keyword evidence="3 8" id="KW-0547">Nucleotide-binding</keyword>
<keyword evidence="14" id="KW-1185">Reference proteome</keyword>
<comment type="catalytic activity">
    <reaction evidence="1 8 9">
        <text>ATP-dependent breakage, passage and rejoining of double-stranded DNA.</text>
        <dbReference type="EC" id="5.6.2.2"/>
    </reaction>
</comment>
<feature type="active site" description="O-(5'-phospho-DNA)-tyrosine intermediate" evidence="8 9">
    <location>
        <position position="190"/>
    </location>
</feature>
<dbReference type="GO" id="GO:0003677">
    <property type="term" value="F:DNA binding"/>
    <property type="evidence" value="ECO:0007669"/>
    <property type="project" value="UniProtKB-UniRule"/>
</dbReference>
<dbReference type="SMART" id="SM00434">
    <property type="entry name" value="TOP4c"/>
    <property type="match status" value="1"/>
</dbReference>
<evidence type="ECO:0000256" key="7">
    <source>
        <dbReference type="ARBA" id="ARBA00023235"/>
    </source>
</evidence>
<dbReference type="AlphaFoldDB" id="Q6KHF0"/>
<dbReference type="HOGENOM" id="CLU_002977_6_1_14"/>
<evidence type="ECO:0000256" key="1">
    <source>
        <dbReference type="ARBA" id="ARBA00000185"/>
    </source>
</evidence>
<dbReference type="GO" id="GO:0034335">
    <property type="term" value="F:DNA negative supercoiling activity"/>
    <property type="evidence" value="ECO:0007669"/>
    <property type="project" value="UniProtKB-ARBA"/>
</dbReference>
<keyword evidence="4 8" id="KW-0067">ATP-binding</keyword>
<sequence>MFSNFNDDEEREKDDFFDKKNVDNSDSEYEVEEDSIRTVFGSKKKEIEVDEDERSPQSDSTYEVKSQLIEEETDNLAPINVSKEMRTSFLEYAMSVIVSRALPDARDGLKPVHRRILYGMTELGLFYNAQYKKSARVVGDVLGKYHPHGDSSVYEAMVRMAQDFSLRYPLIDGHGNFGSIDGDSAAAMRYTEARMSRIASSMVEGLKKDTVDFIPNYDGSEEEPSVLPSRIPNLLISGATGIAVGMATTIPPHNLTETIDAVVALARNSEITIEELMQHIKGPDFPTGAEILGTSGIITAYETGRGAIVLRSKSHIETLKSGKSRIIITEIPYEVKKPAVIEKIALLSKEKRIEGISEIRDETSRKGIRVVIDLKKNVIPEVILNKVLKLTNLQVNYNFNMIALVKGEPKLLNLKQALDVYLKHQIDVVTRRTKFDLERAQDRAHILEGLIIAVSNIDEVIRLIRSSTNDNDAQSKLMASFKLSEIQAKAIIDMRLGRLTSLAIEKTQDELNALKQEIAGYENILNSHEKLIDLIVSELEEIKARFGDERRTIINTSDYGIIKDEDLIPNKNIAITLSKNGYVKRTPLTDFRSQKRGGVGVYTHKTYADDDVDSILTTHTHTDILVFTSSAKVYKIRAHQIPELSRQAKGVPFINFINIDKKEKVVSLLSVEEYFEGTYLLTITKNGIAKKTSIEAYKRIQSNGKFALSLKEDDELFKVITIDDEDSVIIGANNGKVVHFDSKEIRPMGRTASGVIAMKLDKKERVVGVGKSSEGKYVLSIGDKGFGKKTELESYRLSHRNVKGVISLNVKKAGKLNYVGIVKGYEEAIFLTNEGIAIRTELNQVSETSRGTKGVKLITLKDKDYIASIAIINTEKIDEEIEKSLELEVSSGPVLDLENNNYGIQEEIEDKQDEDQETDL</sequence>
<dbReference type="SUPFAM" id="SSF56719">
    <property type="entry name" value="Type II DNA topoisomerase"/>
    <property type="match status" value="1"/>
</dbReference>
<feature type="short sequence motif" description="GyrA-box" evidence="8">
    <location>
        <begin position="594"/>
        <end position="600"/>
    </location>
</feature>
<evidence type="ECO:0000313" key="14">
    <source>
        <dbReference type="Proteomes" id="UP000009072"/>
    </source>
</evidence>
<keyword evidence="6 8" id="KW-0238">DNA-binding</keyword>
<proteinExistence type="inferred from homology"/>
<dbReference type="Gene3D" id="3.30.1360.40">
    <property type="match status" value="1"/>
</dbReference>
<keyword evidence="5 8" id="KW-0799">Topoisomerase</keyword>
<dbReference type="GO" id="GO:0006261">
    <property type="term" value="P:DNA-templated DNA replication"/>
    <property type="evidence" value="ECO:0007669"/>
    <property type="project" value="UniProtKB-UniRule"/>
</dbReference>
<evidence type="ECO:0000313" key="13">
    <source>
        <dbReference type="EMBL" id="AAT27980.1"/>
    </source>
</evidence>
<dbReference type="STRING" id="267748.MMOB4940"/>
<dbReference type="Gene3D" id="3.90.199.10">
    <property type="entry name" value="Topoisomerase II, domain 5"/>
    <property type="match status" value="1"/>
</dbReference>
<accession>Q6KHF0</accession>
<reference evidence="13 14" key="1">
    <citation type="journal article" date="2004" name="Genome Res.">
        <title>The complete genome and proteome of Mycoplasma mobile.</title>
        <authorList>
            <person name="Jaffe J.D."/>
            <person name="Stange-Thomann N."/>
            <person name="Smith C."/>
            <person name="DeCaprio D."/>
            <person name="Fisher S."/>
            <person name="Butler J."/>
            <person name="Calvo S."/>
            <person name="Elkins T."/>
            <person name="FitzGerald M.G."/>
            <person name="Hafez N."/>
            <person name="Kodira C.D."/>
            <person name="Major J."/>
            <person name="Wang S."/>
            <person name="Wilkinson J."/>
            <person name="Nicol R."/>
            <person name="Nusbaum C."/>
            <person name="Birren B."/>
            <person name="Berg H.C."/>
            <person name="Church G.M."/>
        </authorList>
    </citation>
    <scope>NUCLEOTIDE SEQUENCE [LARGE SCALE GENOMIC DNA]</scope>
    <source>
        <strain evidence="14">ATCC 43663 / 163K / NCTC 11711</strain>
    </source>
</reference>
<evidence type="ECO:0000259" key="12">
    <source>
        <dbReference type="PROSITE" id="PS52040"/>
    </source>
</evidence>
<dbReference type="InterPro" id="IPR013760">
    <property type="entry name" value="Topo_IIA-like_dom_sf"/>
</dbReference>
<feature type="coiled-coil region" evidence="10">
    <location>
        <begin position="504"/>
        <end position="545"/>
    </location>
</feature>
<name>Q6KHF0_MYCM1</name>
<keyword evidence="7 8" id="KW-0413">Isomerase</keyword>
<keyword evidence="10" id="KW-0175">Coiled coil</keyword>
<organism evidence="13 14">
    <name type="scientific">Mycoplasma mobile (strain ATCC 43663 / 163K / NCTC 11711)</name>
    <name type="common">Mesomycoplasma mobile</name>
    <dbReference type="NCBI Taxonomy" id="267748"/>
    <lineage>
        <taxon>Bacteria</taxon>
        <taxon>Bacillati</taxon>
        <taxon>Mycoplasmatota</taxon>
        <taxon>Mycoplasmoidales</taxon>
        <taxon>Metamycoplasmataceae</taxon>
        <taxon>Mesomycoplasma</taxon>
    </lineage>
</organism>
<evidence type="ECO:0000256" key="5">
    <source>
        <dbReference type="ARBA" id="ARBA00023029"/>
    </source>
</evidence>
<comment type="miscellaneous">
    <text evidence="8">Few gyrases are as efficient as E.coli at forming negative supercoils. Not all organisms have 2 type II topoisomerases; in organisms with a single type II topoisomerase this enzyme also has to decatenate newly replicated chromosomes.</text>
</comment>
<dbReference type="PROSITE" id="PS52040">
    <property type="entry name" value="TOPO_IIA"/>
    <property type="match status" value="1"/>
</dbReference>
<dbReference type="GO" id="GO:0005737">
    <property type="term" value="C:cytoplasm"/>
    <property type="evidence" value="ECO:0007669"/>
    <property type="project" value="UniProtKB-SubCell"/>
</dbReference>
<dbReference type="InterPro" id="IPR002205">
    <property type="entry name" value="Topo_IIA_dom_A"/>
</dbReference>
<dbReference type="GO" id="GO:0009330">
    <property type="term" value="C:DNA topoisomerase type II (double strand cut, ATP-hydrolyzing) complex"/>
    <property type="evidence" value="ECO:0007669"/>
    <property type="project" value="TreeGrafter"/>
</dbReference>
<keyword evidence="8" id="KW-0963">Cytoplasm</keyword>
<dbReference type="PANTHER" id="PTHR43493">
    <property type="entry name" value="DNA GYRASE/TOPOISOMERASE SUBUNIT A"/>
    <property type="match status" value="1"/>
</dbReference>
<evidence type="ECO:0000256" key="2">
    <source>
        <dbReference type="ARBA" id="ARBA00008263"/>
    </source>
</evidence>
<dbReference type="GO" id="GO:0005524">
    <property type="term" value="F:ATP binding"/>
    <property type="evidence" value="ECO:0007669"/>
    <property type="project" value="UniProtKB-UniRule"/>
</dbReference>
<evidence type="ECO:0000256" key="3">
    <source>
        <dbReference type="ARBA" id="ARBA00022741"/>
    </source>
</evidence>
<dbReference type="FunFam" id="1.10.268.10:FF:000001">
    <property type="entry name" value="DNA gyrase subunit A"/>
    <property type="match status" value="1"/>
</dbReference>
<dbReference type="InterPro" id="IPR013757">
    <property type="entry name" value="Topo_IIA_A_a_sf"/>
</dbReference>
<dbReference type="InterPro" id="IPR050220">
    <property type="entry name" value="Type_II_DNA_Topoisomerases"/>
</dbReference>
<dbReference type="Pfam" id="PF03989">
    <property type="entry name" value="DNA_gyraseA_C"/>
    <property type="match status" value="6"/>
</dbReference>
<dbReference type="CDD" id="cd00187">
    <property type="entry name" value="TOP4c"/>
    <property type="match status" value="1"/>
</dbReference>
<feature type="region of interest" description="Disordered" evidence="11">
    <location>
        <begin position="1"/>
        <end position="64"/>
    </location>
</feature>
<dbReference type="FunFam" id="3.90.199.10:FF:000001">
    <property type="entry name" value="DNA gyrase subunit A"/>
    <property type="match status" value="1"/>
</dbReference>
<evidence type="ECO:0000256" key="9">
    <source>
        <dbReference type="PROSITE-ProRule" id="PRU01384"/>
    </source>
</evidence>
<dbReference type="InterPro" id="IPR035516">
    <property type="entry name" value="Gyrase/topoIV_suA_C"/>
</dbReference>
<dbReference type="Gene3D" id="1.10.268.10">
    <property type="entry name" value="Topoisomerase, domain 3"/>
    <property type="match status" value="1"/>
</dbReference>